<comment type="caution">
    <text evidence="2">The sequence shown here is derived from an EMBL/GenBank/DDBJ whole genome shotgun (WGS) entry which is preliminary data.</text>
</comment>
<protein>
    <recommendedName>
        <fullName evidence="4">Transmembrane protein</fullName>
    </recommendedName>
</protein>
<name>A0A9Q5HUN9_SANBA</name>
<dbReference type="Proteomes" id="UP000757232">
    <property type="component" value="Unassembled WGS sequence"/>
</dbReference>
<accession>A0A9Q5HUN9</accession>
<evidence type="ECO:0000313" key="3">
    <source>
        <dbReference type="Proteomes" id="UP000757232"/>
    </source>
</evidence>
<keyword evidence="3" id="KW-1185">Reference proteome</keyword>
<reference evidence="2" key="1">
    <citation type="submission" date="2016-06" db="EMBL/GenBank/DDBJ databases">
        <title>Draft Genome sequence of the fungus Inonotus baumii.</title>
        <authorList>
            <person name="Zhu H."/>
            <person name="Lin W."/>
        </authorList>
    </citation>
    <scope>NUCLEOTIDE SEQUENCE</scope>
    <source>
        <strain evidence="2">821</strain>
    </source>
</reference>
<evidence type="ECO:0000256" key="1">
    <source>
        <dbReference type="SAM" id="Phobius"/>
    </source>
</evidence>
<keyword evidence="1" id="KW-0472">Membrane</keyword>
<dbReference type="OrthoDB" id="3267422at2759"/>
<proteinExistence type="predicted"/>
<gene>
    <name evidence="2" type="ORF">A7U60_g6651</name>
</gene>
<feature type="transmembrane region" description="Helical" evidence="1">
    <location>
        <begin position="182"/>
        <end position="208"/>
    </location>
</feature>
<sequence length="247" mass="27018">MFPASATTVKSVMEDGLLLISRDRQTDPSLRQMDPQQSLGTFSRRSSLHFERYPSGSALYVKTSEVSNATANLTVSSLPSGRLESRVFSPSRNFWAFEGLDESQLTTVAVTYLPEDGEVSSETPTTRLDIDFFKISVSNASVTTSFLPSQTLPTSSFTPSFAPATTLFSPTATPSSSSRLPIGAIVGGTIGGFVGVLLFVSLLVFVFWRRLRRQDVEQQRKEMSALQAAQQILPVASRRTQLPPLRI</sequence>
<dbReference type="EMBL" id="LNZH02000203">
    <property type="protein sequence ID" value="OCB86336.1"/>
    <property type="molecule type" value="Genomic_DNA"/>
</dbReference>
<organism evidence="2 3">
    <name type="scientific">Sanghuangporus baumii</name>
    <name type="common">Phellinus baumii</name>
    <dbReference type="NCBI Taxonomy" id="108892"/>
    <lineage>
        <taxon>Eukaryota</taxon>
        <taxon>Fungi</taxon>
        <taxon>Dikarya</taxon>
        <taxon>Basidiomycota</taxon>
        <taxon>Agaricomycotina</taxon>
        <taxon>Agaricomycetes</taxon>
        <taxon>Hymenochaetales</taxon>
        <taxon>Hymenochaetaceae</taxon>
        <taxon>Sanghuangporus</taxon>
    </lineage>
</organism>
<evidence type="ECO:0008006" key="4">
    <source>
        <dbReference type="Google" id="ProtNLM"/>
    </source>
</evidence>
<evidence type="ECO:0000313" key="2">
    <source>
        <dbReference type="EMBL" id="OCB86336.1"/>
    </source>
</evidence>
<keyword evidence="1" id="KW-1133">Transmembrane helix</keyword>
<dbReference type="AlphaFoldDB" id="A0A9Q5HUN9"/>
<keyword evidence="1" id="KW-0812">Transmembrane</keyword>